<evidence type="ECO:0008006" key="5">
    <source>
        <dbReference type="Google" id="ProtNLM"/>
    </source>
</evidence>
<organism evidence="3 4">
    <name type="scientific">Actinokineospora diospyrosa</name>
    <dbReference type="NCBI Taxonomy" id="103728"/>
    <lineage>
        <taxon>Bacteria</taxon>
        <taxon>Bacillati</taxon>
        <taxon>Actinomycetota</taxon>
        <taxon>Actinomycetes</taxon>
        <taxon>Pseudonocardiales</taxon>
        <taxon>Pseudonocardiaceae</taxon>
        <taxon>Actinokineospora</taxon>
    </lineage>
</organism>
<name>A0ABT1ICX5_9PSEU</name>
<keyword evidence="4" id="KW-1185">Reference proteome</keyword>
<accession>A0ABT1ICX5</accession>
<feature type="compositionally biased region" description="Low complexity" evidence="1">
    <location>
        <begin position="29"/>
        <end position="82"/>
    </location>
</feature>
<evidence type="ECO:0000256" key="2">
    <source>
        <dbReference type="SAM" id="SignalP"/>
    </source>
</evidence>
<evidence type="ECO:0000256" key="1">
    <source>
        <dbReference type="SAM" id="MobiDB-lite"/>
    </source>
</evidence>
<dbReference type="PROSITE" id="PS51257">
    <property type="entry name" value="PROKAR_LIPOPROTEIN"/>
    <property type="match status" value="1"/>
</dbReference>
<evidence type="ECO:0000313" key="3">
    <source>
        <dbReference type="EMBL" id="MCP2270485.1"/>
    </source>
</evidence>
<reference evidence="3 4" key="1">
    <citation type="submission" date="2022-06" db="EMBL/GenBank/DDBJ databases">
        <title>Genomic Encyclopedia of Archaeal and Bacterial Type Strains, Phase II (KMG-II): from individual species to whole genera.</title>
        <authorList>
            <person name="Goeker M."/>
        </authorList>
    </citation>
    <scope>NUCLEOTIDE SEQUENCE [LARGE SCALE GENOMIC DNA]</scope>
    <source>
        <strain evidence="3 4">DSM 44255</strain>
    </source>
</reference>
<protein>
    <recommendedName>
        <fullName evidence="5">LppP/LprE lipoprotein</fullName>
    </recommendedName>
</protein>
<sequence length="221" mass="22086">MSKKSLLHKGLLVVIAASGFALAACSADPAPAAAPAPTTTTQTTATQADAATPTPADVPAAVPVAPAAPSNTPAKPAAPAKPEAAKRTAILGPDGFGSLKLGMTAEQALATGRILPQTPGGSPAPCTMYRAPGQPDNSYSVGISDKDGVVLIFGYGGARTPEGIGIGSTRAQVKRAYPKLEDGPNHSGAAVPGHPGTAYGFAIVDDKVTQLWLDRNQNCVG</sequence>
<dbReference type="Proteomes" id="UP001205185">
    <property type="component" value="Unassembled WGS sequence"/>
</dbReference>
<feature type="region of interest" description="Disordered" evidence="1">
    <location>
        <begin position="29"/>
        <end position="85"/>
    </location>
</feature>
<proteinExistence type="predicted"/>
<feature type="chain" id="PRO_5046662971" description="LppP/LprE lipoprotein" evidence="2">
    <location>
        <begin position="24"/>
        <end position="221"/>
    </location>
</feature>
<gene>
    <name evidence="3" type="ORF">LV75_002986</name>
</gene>
<dbReference type="RefSeq" id="WP_253887453.1">
    <property type="nucleotide sequence ID" value="NZ_BAAAVB010000009.1"/>
</dbReference>
<keyword evidence="2" id="KW-0732">Signal</keyword>
<evidence type="ECO:0000313" key="4">
    <source>
        <dbReference type="Proteomes" id="UP001205185"/>
    </source>
</evidence>
<dbReference type="EMBL" id="JAMTCO010000007">
    <property type="protein sequence ID" value="MCP2270485.1"/>
    <property type="molecule type" value="Genomic_DNA"/>
</dbReference>
<comment type="caution">
    <text evidence="3">The sequence shown here is derived from an EMBL/GenBank/DDBJ whole genome shotgun (WGS) entry which is preliminary data.</text>
</comment>
<feature type="signal peptide" evidence="2">
    <location>
        <begin position="1"/>
        <end position="23"/>
    </location>
</feature>